<sequence>MQNFRMSSDRYIHDKLYLIGKIRARDIMPYFFLLLPGPITPTTNSGKINIGRQTPATGVSTTLEMMKVENQFGEIK</sequence>
<keyword evidence="2" id="KW-1185">Reference proteome</keyword>
<name>A0AAP2RD11_9EURY</name>
<dbReference type="Proteomes" id="UP001320159">
    <property type="component" value="Unassembled WGS sequence"/>
</dbReference>
<dbReference type="EMBL" id="PGCK01000007">
    <property type="protein sequence ID" value="MCD1295306.1"/>
    <property type="molecule type" value="Genomic_DNA"/>
</dbReference>
<dbReference type="AlphaFoldDB" id="A0AAP2RD11"/>
<accession>A0AAP2RD11</accession>
<evidence type="ECO:0000313" key="2">
    <source>
        <dbReference type="Proteomes" id="UP001320159"/>
    </source>
</evidence>
<organism evidence="1 2">
    <name type="scientific">Methanooceanicella nereidis</name>
    <dbReference type="NCBI Taxonomy" id="2052831"/>
    <lineage>
        <taxon>Archaea</taxon>
        <taxon>Methanobacteriati</taxon>
        <taxon>Methanobacteriota</taxon>
        <taxon>Stenosarchaea group</taxon>
        <taxon>Methanomicrobia</taxon>
        <taxon>Methanocellales</taxon>
        <taxon>Methanocellaceae</taxon>
        <taxon>Methanooceanicella</taxon>
    </lineage>
</organism>
<reference evidence="1 2" key="1">
    <citation type="submission" date="2017-11" db="EMBL/GenBank/DDBJ databases">
        <title>Isolation and Characterization of Family Methanocellaceae Species from Potential Methane Hydrate Area Offshore Southwestern Taiwan.</title>
        <authorList>
            <person name="Zhang W.-L."/>
            <person name="Chen W.-C."/>
            <person name="Lai M.-C."/>
            <person name="Chen S.-C."/>
        </authorList>
    </citation>
    <scope>NUCLEOTIDE SEQUENCE [LARGE SCALE GENOMIC DNA]</scope>
    <source>
        <strain evidence="1 2">CWC-04</strain>
    </source>
</reference>
<protein>
    <submittedName>
        <fullName evidence="1">Uncharacterized protein</fullName>
    </submittedName>
</protein>
<comment type="caution">
    <text evidence="1">The sequence shown here is derived from an EMBL/GenBank/DDBJ whole genome shotgun (WGS) entry which is preliminary data.</text>
</comment>
<proteinExistence type="predicted"/>
<evidence type="ECO:0000313" key="1">
    <source>
        <dbReference type="EMBL" id="MCD1295306.1"/>
    </source>
</evidence>
<gene>
    <name evidence="1" type="ORF">CUJ83_09870</name>
</gene>